<evidence type="ECO:0000313" key="1">
    <source>
        <dbReference type="EMBL" id="QHT25127.1"/>
    </source>
</evidence>
<dbReference type="AlphaFoldDB" id="A0A6C0E7I0"/>
<protein>
    <submittedName>
        <fullName evidence="1">Uncharacterized protein</fullName>
    </submittedName>
</protein>
<name>A0A6C0E7I0_9ZZZZ</name>
<dbReference type="EMBL" id="MN739756">
    <property type="protein sequence ID" value="QHT25127.1"/>
    <property type="molecule type" value="Genomic_DNA"/>
</dbReference>
<reference evidence="1" key="1">
    <citation type="journal article" date="2020" name="Nature">
        <title>Giant virus diversity and host interactions through global metagenomics.</title>
        <authorList>
            <person name="Schulz F."/>
            <person name="Roux S."/>
            <person name="Paez-Espino D."/>
            <person name="Jungbluth S."/>
            <person name="Walsh D.A."/>
            <person name="Denef V.J."/>
            <person name="McMahon K.D."/>
            <person name="Konstantinidis K.T."/>
            <person name="Eloe-Fadrosh E.A."/>
            <person name="Kyrpides N.C."/>
            <person name="Woyke T."/>
        </authorList>
    </citation>
    <scope>NUCLEOTIDE SEQUENCE</scope>
    <source>
        <strain evidence="1">GVMAG-M-3300023179-150</strain>
    </source>
</reference>
<accession>A0A6C0E7I0</accession>
<organism evidence="1">
    <name type="scientific">viral metagenome</name>
    <dbReference type="NCBI Taxonomy" id="1070528"/>
    <lineage>
        <taxon>unclassified sequences</taxon>
        <taxon>metagenomes</taxon>
        <taxon>organismal metagenomes</taxon>
    </lineage>
</organism>
<proteinExistence type="predicted"/>
<sequence length="395" mass="46539">MDHDNKKCCALIIKNGGHQQCSFKKRIGDFCEKHHNKKKVNKVIRIDDYNRILSLPKVNAKIITFQDYLDDKKLIKYKTIDIYKTLKLNDSSLNCNMWIPLKLRNHLINFYDNFIKTRKYIDVIVKIQQSFRQRCNLKLLIKHGPCYFDRNMCNNAEDFYTLDQINEIPQRFFFSFKDQNKFYYGYDIRSLAILIEQYNNNINNPTNRKISNPYTTNIFHVKDINRMNVLIKELKIKGYILTINPEKELTEGQKIKQSIIKVFSLIDQLGYQTDVEWLLAMNLRDLKGLYRLLEDIWNYRSELTSESKKEIIPTEDINPLFGKSIQYIINCNSITEVLKNILDVFERLVTESTSLSSRSLGALYVLTSLVGISQPAALSYPDLVQTDDNNSDYYY</sequence>